<proteinExistence type="predicted"/>
<evidence type="ECO:0000256" key="3">
    <source>
        <dbReference type="ARBA" id="ARBA00023242"/>
    </source>
</evidence>
<dbReference type="Gene3D" id="1.20.58.1380">
    <property type="match status" value="1"/>
</dbReference>
<evidence type="ECO:0000313" key="5">
    <source>
        <dbReference type="Proteomes" id="UP000595437"/>
    </source>
</evidence>
<comment type="subcellular location">
    <subcellularLocation>
        <location evidence="1">Nucleus</location>
    </subcellularLocation>
</comment>
<gene>
    <name evidence="4" type="ORF">FKW44_011564</name>
</gene>
<dbReference type="GO" id="GO:0000972">
    <property type="term" value="P:transcription-dependent tethering of RNA polymerase II gene DNA at nuclear periphery"/>
    <property type="evidence" value="ECO:0007669"/>
    <property type="project" value="TreeGrafter"/>
</dbReference>
<dbReference type="GO" id="GO:0031080">
    <property type="term" value="C:nuclear pore outer ring"/>
    <property type="evidence" value="ECO:0007669"/>
    <property type="project" value="TreeGrafter"/>
</dbReference>
<keyword evidence="3" id="KW-0539">Nucleus</keyword>
<dbReference type="Gene3D" id="1.25.40.700">
    <property type="match status" value="1"/>
</dbReference>
<dbReference type="PANTHER" id="PTHR13405:SF11">
    <property type="entry name" value="NUCLEAR PORE COMPLEX PROTEIN NUP133"/>
    <property type="match status" value="1"/>
</dbReference>
<keyword evidence="2" id="KW-0813">Transport</keyword>
<dbReference type="EMBL" id="CP045896">
    <property type="protein sequence ID" value="QQP50536.1"/>
    <property type="molecule type" value="Genomic_DNA"/>
</dbReference>
<accession>A0A7T8HIT6</accession>
<evidence type="ECO:0000256" key="1">
    <source>
        <dbReference type="ARBA" id="ARBA00004123"/>
    </source>
</evidence>
<keyword evidence="5" id="KW-1185">Reference proteome</keyword>
<dbReference type="PANTHER" id="PTHR13405">
    <property type="entry name" value="NUCLEAR PORE COMPLEX PROTEIN NUP133"/>
    <property type="match status" value="1"/>
</dbReference>
<dbReference type="AlphaFoldDB" id="A0A7T8HIT6"/>
<dbReference type="InterPro" id="IPR037624">
    <property type="entry name" value="Nup133-like"/>
</dbReference>
<evidence type="ECO:0000256" key="2">
    <source>
        <dbReference type="ARBA" id="ARBA00022448"/>
    </source>
</evidence>
<reference evidence="5" key="1">
    <citation type="submission" date="2021-01" db="EMBL/GenBank/DDBJ databases">
        <title>Caligus Genome Assembly.</title>
        <authorList>
            <person name="Gallardo-Escarate C."/>
        </authorList>
    </citation>
    <scope>NUCLEOTIDE SEQUENCE [LARGE SCALE GENOMIC DNA]</scope>
</reference>
<dbReference type="OrthoDB" id="6342440at2759"/>
<evidence type="ECO:0000313" key="4">
    <source>
        <dbReference type="EMBL" id="QQP50536.1"/>
    </source>
</evidence>
<dbReference type="Proteomes" id="UP000595437">
    <property type="component" value="Chromosome 7"/>
</dbReference>
<name>A0A7T8HIT6_CALRO</name>
<dbReference type="GO" id="GO:0006606">
    <property type="term" value="P:protein import into nucleus"/>
    <property type="evidence" value="ECO:0007669"/>
    <property type="project" value="TreeGrafter"/>
</dbReference>
<sequence length="187" mass="21762">MLSLSKLTALASDEPEDLVKPFIEDIEQELTISLAQEQLPKSVLEAFNLSRESMNVLSPKELIELYISNDNFEADHIDFKKALDLMDYIRDMDNEDKDALKLHIWAHSILRDKWERMDAAHPLDSVRDTTFFKLAEFCQLQSMENNQLVSYESLLAANELQTMAHNKNFQFFLQTAYEHLIRSTEAF</sequence>
<dbReference type="GO" id="GO:0017056">
    <property type="term" value="F:structural constituent of nuclear pore"/>
    <property type="evidence" value="ECO:0007669"/>
    <property type="project" value="InterPro"/>
</dbReference>
<organism evidence="4 5">
    <name type="scientific">Caligus rogercresseyi</name>
    <name type="common">Sea louse</name>
    <dbReference type="NCBI Taxonomy" id="217165"/>
    <lineage>
        <taxon>Eukaryota</taxon>
        <taxon>Metazoa</taxon>
        <taxon>Ecdysozoa</taxon>
        <taxon>Arthropoda</taxon>
        <taxon>Crustacea</taxon>
        <taxon>Multicrustacea</taxon>
        <taxon>Hexanauplia</taxon>
        <taxon>Copepoda</taxon>
        <taxon>Siphonostomatoida</taxon>
        <taxon>Caligidae</taxon>
        <taxon>Caligus</taxon>
    </lineage>
</organism>
<protein>
    <submittedName>
        <fullName evidence="4">Uncharacterized protein</fullName>
    </submittedName>
</protein>
<dbReference type="GO" id="GO:0016973">
    <property type="term" value="P:poly(A)+ mRNA export from nucleus"/>
    <property type="evidence" value="ECO:0007669"/>
    <property type="project" value="TreeGrafter"/>
</dbReference>